<feature type="signal peptide" evidence="1">
    <location>
        <begin position="1"/>
        <end position="18"/>
    </location>
</feature>
<gene>
    <name evidence="2" type="ORF">BZARG_229</name>
</gene>
<dbReference type="EMBL" id="AFXZ01000002">
    <property type="protein sequence ID" value="EGV44808.1"/>
    <property type="molecule type" value="Genomic_DNA"/>
</dbReference>
<dbReference type="PATRIC" id="fig|1046627.3.peg.243"/>
<keyword evidence="1" id="KW-0732">Signal</keyword>
<evidence type="ECO:0000313" key="3">
    <source>
        <dbReference type="Proteomes" id="UP000003730"/>
    </source>
</evidence>
<reference evidence="2 3" key="1">
    <citation type="journal article" date="2008" name="Int. J. Syst. Evol. Microbiol.">
        <title>Bizionia argentinensis sp. nov., isolated from surface marine water in Antarctica.</title>
        <authorList>
            <person name="Bercovich A."/>
            <person name="Vazquez S.C."/>
            <person name="Yankilevich P."/>
            <person name="Coria S.H."/>
            <person name="Foti M."/>
            <person name="Hernandez E."/>
            <person name="Vidal A."/>
            <person name="Ruberto L."/>
            <person name="Melo C."/>
            <person name="Marenssi S."/>
            <person name="Criscuolo M."/>
            <person name="Memoli M."/>
            <person name="Arguelles M."/>
            <person name="Mac Cormack W.P."/>
        </authorList>
    </citation>
    <scope>NUCLEOTIDE SEQUENCE [LARGE SCALE GENOMIC DNA]</scope>
    <source>
        <strain evidence="2 3">JUB59</strain>
    </source>
</reference>
<proteinExistence type="predicted"/>
<dbReference type="Gene3D" id="2.40.160.10">
    <property type="entry name" value="Porin"/>
    <property type="match status" value="1"/>
</dbReference>
<comment type="caution">
    <text evidence="2">The sequence shown here is derived from an EMBL/GenBank/DDBJ whole genome shotgun (WGS) entry which is preliminary data.</text>
</comment>
<dbReference type="eggNOG" id="COG3746">
    <property type="taxonomic scope" value="Bacteria"/>
</dbReference>
<organism evidence="2 3">
    <name type="scientific">Bizionia argentinensis JUB59</name>
    <dbReference type="NCBI Taxonomy" id="1046627"/>
    <lineage>
        <taxon>Bacteria</taxon>
        <taxon>Pseudomonadati</taxon>
        <taxon>Bacteroidota</taxon>
        <taxon>Flavobacteriia</taxon>
        <taxon>Flavobacteriales</taxon>
        <taxon>Flavobacteriaceae</taxon>
        <taxon>Bizionia</taxon>
    </lineage>
</organism>
<dbReference type="Pfam" id="PF07396">
    <property type="entry name" value="Porin_O_P"/>
    <property type="match status" value="1"/>
</dbReference>
<feature type="chain" id="PRO_5003428516" evidence="1">
    <location>
        <begin position="19"/>
        <end position="401"/>
    </location>
</feature>
<dbReference type="Proteomes" id="UP000003730">
    <property type="component" value="Unassembled WGS sequence"/>
</dbReference>
<dbReference type="RefSeq" id="WP_008634281.1">
    <property type="nucleotide sequence ID" value="NZ_AFXZ01000002.1"/>
</dbReference>
<keyword evidence="3" id="KW-1185">Reference proteome</keyword>
<dbReference type="InterPro" id="IPR023614">
    <property type="entry name" value="Porin_dom_sf"/>
</dbReference>
<evidence type="ECO:0000313" key="2">
    <source>
        <dbReference type="EMBL" id="EGV44808.1"/>
    </source>
</evidence>
<protein>
    <submittedName>
        <fullName evidence="2">Porin</fullName>
    </submittedName>
</protein>
<accession>G2E9L8</accession>
<dbReference type="AlphaFoldDB" id="G2E9L8"/>
<evidence type="ECO:0000256" key="1">
    <source>
        <dbReference type="SAM" id="SignalP"/>
    </source>
</evidence>
<dbReference type="OrthoDB" id="5442696at2"/>
<dbReference type="InterPro" id="IPR010870">
    <property type="entry name" value="Porin_O/P"/>
</dbReference>
<name>G2E9L8_9FLAO</name>
<sequence>MPFKAISSFLIIVFQVFAVNSLIAQTDTISSKKIQADYTKKGFEFSTPDRKYVFHIESRFQFRFSTPNNQNPITFDDFSTDNKTGFNINRARLKIGGNAYQTWLKYNVQYDLAKGRLLDFRVMIERWEFFKIQIGQFKTHFGRERYISSGKQQMMDRSIINRPFTLDMQQGIEFYGRVFPETLADLTYHMAVLTGTGLGASTNDDNHLMYIGRLQWNMFGRELKMSGSDIDFHEKPTGLLAFAASTNRGSYTRFSSSGGGQLEGFDNTESSQFRTNQALFETAFKYRGFSWQQEAHFKEINDYVSNSATTMTGFYLQAGYFLSNIIDFVPKPLEVAGVFANYNPDVNIKNNLQKEYGLAFNWFFPEHRNKLTMEFTRFSYDYMDNSGQNEWRFRLQWDISF</sequence>
<dbReference type="STRING" id="1046627.BZARG_229"/>